<evidence type="ECO:0000256" key="9">
    <source>
        <dbReference type="ARBA" id="ARBA00023136"/>
    </source>
</evidence>
<keyword evidence="4" id="KW-0479">Metal-binding</keyword>
<evidence type="ECO:0000256" key="7">
    <source>
        <dbReference type="ARBA" id="ARBA00023002"/>
    </source>
</evidence>
<keyword evidence="7" id="KW-0560">Oxidoreductase</keyword>
<organism evidence="13 14">
    <name type="scientific">Nelumbo nucifera</name>
    <name type="common">Sacred lotus</name>
    <dbReference type="NCBI Taxonomy" id="4432"/>
    <lineage>
        <taxon>Eukaryota</taxon>
        <taxon>Viridiplantae</taxon>
        <taxon>Streptophyta</taxon>
        <taxon>Embryophyta</taxon>
        <taxon>Tracheophyta</taxon>
        <taxon>Spermatophyta</taxon>
        <taxon>Magnoliopsida</taxon>
        <taxon>Proteales</taxon>
        <taxon>Nelumbonaceae</taxon>
        <taxon>Nelumbo</taxon>
    </lineage>
</organism>
<keyword evidence="5" id="KW-0732">Signal</keyword>
<name>A0A822YL50_NELNU</name>
<evidence type="ECO:0000313" key="13">
    <source>
        <dbReference type="EMBL" id="DAD32009.1"/>
    </source>
</evidence>
<gene>
    <name evidence="13" type="ORF">HUJ06_010860</name>
</gene>
<feature type="domain" description="Plastocyanin-like" evidence="12">
    <location>
        <begin position="29"/>
        <end position="173"/>
    </location>
</feature>
<keyword evidence="6" id="KW-0256">Endoplasmic reticulum</keyword>
<comment type="subcellular location">
    <subcellularLocation>
        <location evidence="2">Endoplasmic reticulum membrane</location>
        <topology evidence="2">Peripheral membrane protein</topology>
    </subcellularLocation>
</comment>
<evidence type="ECO:0000256" key="3">
    <source>
        <dbReference type="ARBA" id="ARBA00010609"/>
    </source>
</evidence>
<evidence type="ECO:0000259" key="12">
    <source>
        <dbReference type="Pfam" id="PF07731"/>
    </source>
</evidence>
<keyword evidence="10" id="KW-0325">Glycoprotein</keyword>
<evidence type="ECO:0000256" key="6">
    <source>
        <dbReference type="ARBA" id="ARBA00022824"/>
    </source>
</evidence>
<comment type="cofactor">
    <cofactor evidence="1">
        <name>Cu cation</name>
        <dbReference type="ChEBI" id="CHEBI:23378"/>
    </cofactor>
</comment>
<reference evidence="13 14" key="1">
    <citation type="journal article" date="2020" name="Mol. Biol. Evol.">
        <title>Distinct Expression and Methylation Patterns for Genes with Different Fates following a Single Whole-Genome Duplication in Flowering Plants.</title>
        <authorList>
            <person name="Shi T."/>
            <person name="Rahmani R.S."/>
            <person name="Gugger P.F."/>
            <person name="Wang M."/>
            <person name="Li H."/>
            <person name="Zhang Y."/>
            <person name="Li Z."/>
            <person name="Wang Q."/>
            <person name="Van de Peer Y."/>
            <person name="Marchal K."/>
            <person name="Chen J."/>
        </authorList>
    </citation>
    <scope>NUCLEOTIDE SEQUENCE [LARGE SCALE GENOMIC DNA]</scope>
    <source>
        <tissue evidence="13">Leaf</tissue>
    </source>
</reference>
<keyword evidence="9" id="KW-0472">Membrane</keyword>
<dbReference type="PANTHER" id="PTHR48461">
    <property type="entry name" value="MULTICOPPER OXIDASE LPR1-LIKE"/>
    <property type="match status" value="1"/>
</dbReference>
<dbReference type="PANTHER" id="PTHR48461:SF1">
    <property type="entry name" value="MULTICOPPER OXIDASE LPR1-LIKE"/>
    <property type="match status" value="1"/>
</dbReference>
<keyword evidence="14" id="KW-1185">Reference proteome</keyword>
<dbReference type="GO" id="GO:0016491">
    <property type="term" value="F:oxidoreductase activity"/>
    <property type="evidence" value="ECO:0007669"/>
    <property type="project" value="UniProtKB-KW"/>
</dbReference>
<evidence type="ECO:0000256" key="11">
    <source>
        <dbReference type="SAM" id="MobiDB-lite"/>
    </source>
</evidence>
<evidence type="ECO:0000256" key="4">
    <source>
        <dbReference type="ARBA" id="ARBA00022723"/>
    </source>
</evidence>
<feature type="region of interest" description="Disordered" evidence="11">
    <location>
        <begin position="1"/>
        <end position="34"/>
    </location>
</feature>
<evidence type="ECO:0000256" key="2">
    <source>
        <dbReference type="ARBA" id="ARBA00004406"/>
    </source>
</evidence>
<dbReference type="GO" id="GO:0005507">
    <property type="term" value="F:copper ion binding"/>
    <property type="evidence" value="ECO:0007669"/>
    <property type="project" value="InterPro"/>
</dbReference>
<proteinExistence type="inferred from homology"/>
<evidence type="ECO:0000256" key="10">
    <source>
        <dbReference type="ARBA" id="ARBA00023180"/>
    </source>
</evidence>
<dbReference type="InterPro" id="IPR011706">
    <property type="entry name" value="Cu-oxidase_C"/>
</dbReference>
<dbReference type="GO" id="GO:0016036">
    <property type="term" value="P:cellular response to phosphate starvation"/>
    <property type="evidence" value="ECO:0007669"/>
    <property type="project" value="InterPro"/>
</dbReference>
<evidence type="ECO:0000256" key="1">
    <source>
        <dbReference type="ARBA" id="ARBA00001935"/>
    </source>
</evidence>
<dbReference type="InterPro" id="IPR008972">
    <property type="entry name" value="Cupredoxin"/>
</dbReference>
<dbReference type="Gene3D" id="2.60.40.420">
    <property type="entry name" value="Cupredoxins - blue copper proteins"/>
    <property type="match status" value="1"/>
</dbReference>
<dbReference type="AlphaFoldDB" id="A0A822YL50"/>
<dbReference type="GO" id="GO:0005789">
    <property type="term" value="C:endoplasmic reticulum membrane"/>
    <property type="evidence" value="ECO:0007669"/>
    <property type="project" value="UniProtKB-SubCell"/>
</dbReference>
<protein>
    <recommendedName>
        <fullName evidence="12">Plastocyanin-like domain-containing protein</fullName>
    </recommendedName>
</protein>
<dbReference type="Proteomes" id="UP000607653">
    <property type="component" value="Unassembled WGS sequence"/>
</dbReference>
<evidence type="ECO:0000256" key="5">
    <source>
        <dbReference type="ARBA" id="ARBA00022729"/>
    </source>
</evidence>
<evidence type="ECO:0000256" key="8">
    <source>
        <dbReference type="ARBA" id="ARBA00023008"/>
    </source>
</evidence>
<dbReference type="InterPro" id="IPR052152">
    <property type="entry name" value="LPR1/LPR2"/>
</dbReference>
<evidence type="ECO:0000313" key="14">
    <source>
        <dbReference type="Proteomes" id="UP000607653"/>
    </source>
</evidence>
<sequence length="257" mass="29027">MSNDTPYPYPNGDPVDNLNSKTHQDHPHPPLYINGKRVEDPVIETPKSGTTEIWDVINLTGDNHPLHIHLATYLETRVQPLTNVDQFTGCLTQQYDAVACNVESNLSGQVLDIPANERTWKTTVNLAPGTMTTVVVKFNPVETNSPYPFDPSLAPGYVYHCRILDHEDNALMIRPYWWWFRMEKPNATKAMPVDAPPHRKHYVIFNETLRKPLILIFMNDSKLNFGSWQTVGNGCLTTACFGLRTSWGSSGSFSGRQ</sequence>
<dbReference type="EMBL" id="DUZY01000003">
    <property type="protein sequence ID" value="DAD32009.1"/>
    <property type="molecule type" value="Genomic_DNA"/>
</dbReference>
<dbReference type="SUPFAM" id="SSF49503">
    <property type="entry name" value="Cupredoxins"/>
    <property type="match status" value="1"/>
</dbReference>
<comment type="similarity">
    <text evidence="3">Belongs to the multicopper oxidase family.</text>
</comment>
<comment type="caution">
    <text evidence="13">The sequence shown here is derived from an EMBL/GenBank/DDBJ whole genome shotgun (WGS) entry which is preliminary data.</text>
</comment>
<dbReference type="Pfam" id="PF07731">
    <property type="entry name" value="Cu-oxidase_2"/>
    <property type="match status" value="1"/>
</dbReference>
<keyword evidence="8" id="KW-0186">Copper</keyword>
<accession>A0A822YL50</accession>